<evidence type="ECO:0000313" key="3">
    <source>
        <dbReference type="Proteomes" id="UP000246464"/>
    </source>
</evidence>
<reference evidence="2 3" key="1">
    <citation type="submission" date="2017-12" db="EMBL/GenBank/DDBJ databases">
        <title>Integrating genomic resources of turbot (Scophthalmus maximus) in depth evaluation of genetic and physical mapping variation across individuals.</title>
        <authorList>
            <person name="Martinez P."/>
        </authorList>
    </citation>
    <scope>NUCLEOTIDE SEQUENCE [LARGE SCALE GENOMIC DNA]</scope>
</reference>
<name>A0A2U9C210_SCOMX</name>
<feature type="region of interest" description="Disordered" evidence="1">
    <location>
        <begin position="37"/>
        <end position="67"/>
    </location>
</feature>
<keyword evidence="3" id="KW-1185">Reference proteome</keyword>
<organism evidence="2 3">
    <name type="scientific">Scophthalmus maximus</name>
    <name type="common">Turbot</name>
    <name type="synonym">Psetta maxima</name>
    <dbReference type="NCBI Taxonomy" id="52904"/>
    <lineage>
        <taxon>Eukaryota</taxon>
        <taxon>Metazoa</taxon>
        <taxon>Chordata</taxon>
        <taxon>Craniata</taxon>
        <taxon>Vertebrata</taxon>
        <taxon>Euteleostomi</taxon>
        <taxon>Actinopterygii</taxon>
        <taxon>Neopterygii</taxon>
        <taxon>Teleostei</taxon>
        <taxon>Neoteleostei</taxon>
        <taxon>Acanthomorphata</taxon>
        <taxon>Carangaria</taxon>
        <taxon>Pleuronectiformes</taxon>
        <taxon>Pleuronectoidei</taxon>
        <taxon>Scophthalmidae</taxon>
        <taxon>Scophthalmus</taxon>
    </lineage>
</organism>
<sequence>MEKQWICGACDMVFRSAGLLEKHAALLCIGGPVRGGGGGGGVDAKQTRTPELAQVGEPVSTDPNRLSEKPHKQLIRWEVKKLASIVLVCLAVQFIQ</sequence>
<dbReference type="AlphaFoldDB" id="A0A2U9C210"/>
<proteinExistence type="predicted"/>
<evidence type="ECO:0000313" key="2">
    <source>
        <dbReference type="EMBL" id="AWP10621.1"/>
    </source>
</evidence>
<dbReference type="EMBL" id="CP026254">
    <property type="protein sequence ID" value="AWP10621.1"/>
    <property type="molecule type" value="Genomic_DNA"/>
</dbReference>
<protein>
    <submittedName>
        <fullName evidence="2">Putative coiled-coil domain-containing protein 17</fullName>
    </submittedName>
</protein>
<dbReference type="Proteomes" id="UP000246464">
    <property type="component" value="Chromosome 12"/>
</dbReference>
<gene>
    <name evidence="2" type="ORF">SMAX5B_022437</name>
</gene>
<accession>A0A2U9C210</accession>
<evidence type="ECO:0000256" key="1">
    <source>
        <dbReference type="SAM" id="MobiDB-lite"/>
    </source>
</evidence>